<evidence type="ECO:0000256" key="7">
    <source>
        <dbReference type="ARBA" id="ARBA00022989"/>
    </source>
</evidence>
<dbReference type="Gene3D" id="3.30.70.1440">
    <property type="entry name" value="Multidrug efflux transporter AcrB pore domain"/>
    <property type="match status" value="1"/>
</dbReference>
<dbReference type="InterPro" id="IPR004764">
    <property type="entry name" value="MdtF-like"/>
</dbReference>
<protein>
    <recommendedName>
        <fullName evidence="9">Efflux pump membrane transporter</fullName>
    </recommendedName>
</protein>
<evidence type="ECO:0000256" key="4">
    <source>
        <dbReference type="ARBA" id="ARBA00022475"/>
    </source>
</evidence>
<feature type="transmembrane region" description="Helical" evidence="9">
    <location>
        <begin position="890"/>
        <end position="910"/>
    </location>
</feature>
<dbReference type="FunFam" id="3.30.70.1430:FF:000001">
    <property type="entry name" value="Efflux pump membrane transporter"/>
    <property type="match status" value="1"/>
</dbReference>
<accession>A0A4R1N2B5</accession>
<dbReference type="RefSeq" id="WP_132861135.1">
    <property type="nucleotide sequence ID" value="NZ_SMGR01000003.1"/>
</dbReference>
<dbReference type="Proteomes" id="UP000295673">
    <property type="component" value="Unassembled WGS sequence"/>
</dbReference>
<dbReference type="InterPro" id="IPR027463">
    <property type="entry name" value="AcrB_DN_DC_subdom"/>
</dbReference>
<feature type="transmembrane region" description="Helical" evidence="9">
    <location>
        <begin position="12"/>
        <end position="32"/>
    </location>
</feature>
<dbReference type="Gene3D" id="3.30.70.1430">
    <property type="entry name" value="Multidrug efflux transporter AcrB pore domain"/>
    <property type="match status" value="2"/>
</dbReference>
<keyword evidence="11" id="KW-1185">Reference proteome</keyword>
<dbReference type="SUPFAM" id="SSF82866">
    <property type="entry name" value="Multidrug efflux transporter AcrB transmembrane domain"/>
    <property type="match status" value="2"/>
</dbReference>
<evidence type="ECO:0000256" key="3">
    <source>
        <dbReference type="ARBA" id="ARBA00022448"/>
    </source>
</evidence>
<dbReference type="InterPro" id="IPR001036">
    <property type="entry name" value="Acrflvin-R"/>
</dbReference>
<feature type="transmembrane region" description="Helical" evidence="9">
    <location>
        <begin position="391"/>
        <end position="412"/>
    </location>
</feature>
<comment type="similarity">
    <text evidence="2 9">Belongs to the resistance-nodulation-cell division (RND) (TC 2.A.6) family.</text>
</comment>
<dbReference type="AlphaFoldDB" id="A0A4R1N2B5"/>
<organism evidence="10 11">
    <name type="scientific">Shimia isoporae</name>
    <dbReference type="NCBI Taxonomy" id="647720"/>
    <lineage>
        <taxon>Bacteria</taxon>
        <taxon>Pseudomonadati</taxon>
        <taxon>Pseudomonadota</taxon>
        <taxon>Alphaproteobacteria</taxon>
        <taxon>Rhodobacterales</taxon>
        <taxon>Roseobacteraceae</taxon>
    </lineage>
</organism>
<keyword evidence="3 9" id="KW-0813">Transport</keyword>
<dbReference type="Gene3D" id="3.30.70.1320">
    <property type="entry name" value="Multidrug efflux transporter AcrB pore domain like"/>
    <property type="match status" value="1"/>
</dbReference>
<dbReference type="OrthoDB" id="9807350at2"/>
<feature type="transmembrane region" description="Helical" evidence="9">
    <location>
        <begin position="864"/>
        <end position="883"/>
    </location>
</feature>
<dbReference type="NCBIfam" id="TIGR00915">
    <property type="entry name" value="2A0602"/>
    <property type="match status" value="1"/>
</dbReference>
<dbReference type="GO" id="GO:0005886">
    <property type="term" value="C:plasma membrane"/>
    <property type="evidence" value="ECO:0007669"/>
    <property type="project" value="UniProtKB-SubCell"/>
</dbReference>
<dbReference type="GO" id="GO:0009636">
    <property type="term" value="P:response to toxic substance"/>
    <property type="evidence" value="ECO:0007669"/>
    <property type="project" value="UniProtKB-ARBA"/>
</dbReference>
<keyword evidence="8 9" id="KW-0472">Membrane</keyword>
<feature type="transmembrane region" description="Helical" evidence="9">
    <location>
        <begin position="365"/>
        <end position="385"/>
    </location>
</feature>
<dbReference type="PANTHER" id="PTHR32063:SF76">
    <property type="entry name" value="EFFLUX PUMP MEMBRANE TRANSPORTER"/>
    <property type="match status" value="1"/>
</dbReference>
<dbReference type="EMBL" id="SMGR01000003">
    <property type="protein sequence ID" value="TCL00348.1"/>
    <property type="molecule type" value="Genomic_DNA"/>
</dbReference>
<dbReference type="PANTHER" id="PTHR32063">
    <property type="match status" value="1"/>
</dbReference>
<feature type="transmembrane region" description="Helical" evidence="9">
    <location>
        <begin position="441"/>
        <end position="466"/>
    </location>
</feature>
<evidence type="ECO:0000256" key="1">
    <source>
        <dbReference type="ARBA" id="ARBA00004429"/>
    </source>
</evidence>
<feature type="transmembrane region" description="Helical" evidence="9">
    <location>
        <begin position="532"/>
        <end position="550"/>
    </location>
</feature>
<gene>
    <name evidence="10" type="ORF">BXY66_2989</name>
</gene>
<keyword evidence="6 9" id="KW-0812">Transmembrane</keyword>
<evidence type="ECO:0000313" key="10">
    <source>
        <dbReference type="EMBL" id="TCL00348.1"/>
    </source>
</evidence>
<comment type="caution">
    <text evidence="10">The sequence shown here is derived from an EMBL/GenBank/DDBJ whole genome shotgun (WGS) entry which is preliminary data.</text>
</comment>
<evidence type="ECO:0000256" key="5">
    <source>
        <dbReference type="ARBA" id="ARBA00022519"/>
    </source>
</evidence>
<dbReference type="SUPFAM" id="SSF82693">
    <property type="entry name" value="Multidrug efflux transporter AcrB pore domain, PN1, PN2, PC1 and PC2 subdomains"/>
    <property type="match status" value="3"/>
</dbReference>
<feature type="transmembrane region" description="Helical" evidence="9">
    <location>
        <begin position="996"/>
        <end position="1019"/>
    </location>
</feature>
<dbReference type="Gene3D" id="1.20.1640.10">
    <property type="entry name" value="Multidrug efflux transporter AcrB transmembrane domain"/>
    <property type="match status" value="2"/>
</dbReference>
<dbReference type="Pfam" id="PF00873">
    <property type="entry name" value="ACR_tran"/>
    <property type="match status" value="1"/>
</dbReference>
<evidence type="ECO:0000256" key="2">
    <source>
        <dbReference type="ARBA" id="ARBA00010942"/>
    </source>
</evidence>
<dbReference type="GO" id="GO:0042910">
    <property type="term" value="F:xenobiotic transmembrane transporter activity"/>
    <property type="evidence" value="ECO:0007669"/>
    <property type="project" value="TreeGrafter"/>
</dbReference>
<dbReference type="GO" id="GO:0015562">
    <property type="term" value="F:efflux transmembrane transporter activity"/>
    <property type="evidence" value="ECO:0007669"/>
    <property type="project" value="InterPro"/>
</dbReference>
<name>A0A4R1N2B5_9RHOB</name>
<feature type="transmembrane region" description="Helical" evidence="9">
    <location>
        <begin position="339"/>
        <end position="358"/>
    </location>
</feature>
<reference evidence="10 11" key="1">
    <citation type="submission" date="2019-03" db="EMBL/GenBank/DDBJ databases">
        <title>Genomic Encyclopedia of Archaeal and Bacterial Type Strains, Phase II (KMG-II): from individual species to whole genera.</title>
        <authorList>
            <person name="Goeker M."/>
        </authorList>
    </citation>
    <scope>NUCLEOTIDE SEQUENCE [LARGE SCALE GENOMIC DNA]</scope>
    <source>
        <strain evidence="10 11">DSM 26433</strain>
    </source>
</reference>
<evidence type="ECO:0000313" key="11">
    <source>
        <dbReference type="Proteomes" id="UP000295673"/>
    </source>
</evidence>
<dbReference type="SUPFAM" id="SSF82714">
    <property type="entry name" value="Multidrug efflux transporter AcrB TolC docking domain, DN and DC subdomains"/>
    <property type="match status" value="2"/>
</dbReference>
<evidence type="ECO:0000256" key="6">
    <source>
        <dbReference type="ARBA" id="ARBA00022692"/>
    </source>
</evidence>
<dbReference type="Gene3D" id="3.30.2090.10">
    <property type="entry name" value="Multidrug efflux transporter AcrB TolC docking domain, DN and DC subdomains"/>
    <property type="match status" value="2"/>
</dbReference>
<feature type="transmembrane region" description="Helical" evidence="9">
    <location>
        <begin position="916"/>
        <end position="937"/>
    </location>
</feature>
<evidence type="ECO:0000256" key="9">
    <source>
        <dbReference type="RuleBase" id="RU364070"/>
    </source>
</evidence>
<feature type="transmembrane region" description="Helical" evidence="9">
    <location>
        <begin position="472"/>
        <end position="496"/>
    </location>
</feature>
<keyword evidence="4" id="KW-1003">Cell membrane</keyword>
<keyword evidence="7 9" id="KW-1133">Transmembrane helix</keyword>
<comment type="subcellular location">
    <subcellularLocation>
        <location evidence="1 9">Cell inner membrane</location>
        <topology evidence="1 9">Multi-pass membrane protein</topology>
    </subcellularLocation>
</comment>
<keyword evidence="5 9" id="KW-0997">Cell inner membrane</keyword>
<dbReference type="PRINTS" id="PR00702">
    <property type="entry name" value="ACRIFLAVINRP"/>
</dbReference>
<evidence type="ECO:0000256" key="8">
    <source>
        <dbReference type="ARBA" id="ARBA00023136"/>
    </source>
</evidence>
<sequence length="1039" mass="110121">MYKFFTDHPRFSAVISIVVTVAGLLAAAIMPVSQYPDIVPPNVVVTATFPGANATTMQDTVGVVLEREINGVEDMIYMKSTASNDGSYQLVVTFKVGADPDKAQTLTQNRVNKALPKLPEDVRRQGISVEKESPTILQVVTVTSEADHEELFLANYASLNVVDALLRVPGVGKAEIMNIQDYAARIWLDPIAMHANDVVAQDVIAAVSEQNFVAAAGSIGAAPSPDQDFTYTLQTKGRMANADEFSEIVLRAEPNGKILMLSDVARFELGAEFAGSVGKVNGQAAAVLAIYQQPGANALDVAEGVRHAMATVSQSFPAGLQYDVPYDATTFVEVSIHEVIITLFIAVALVTAVTYVFLQNLRATLIPLATIPPSLVGTFGVMLALGYSINLISLLAMILAIGVVVDAAIIVLEDVERVLAEKAVDVRTATLEAMQNVGSPLIAGAAVLLAVFGPVSLMPGMVGIIYAQFGVVLSMAVLISTIVAVTLVPALCVLLLDAEHKQPPLFLRKFNDMLNWITRGYVNLSDCLSRRLPLALVLYAGLIGGVYGLATNMPTGFVPSEDQGSFFVEVQLPDAAAVGRTSEVVDAMAAEVRAIDGVRDVITLAGGSLLEGATVPSAGIMIVALEHWDQREASQREIFIETAAVLETFDEALVLPFESPTIPGMGNSAGFEFVLQDTQGRSPVQMAEALDVVLAEINAAPELAYGFSTFRAEVPQKFVDLDRVKSKMAGVRVDDVFTTMQAQLGGYFVNDITMFGKRVPVMVQADAEYRNDDGDLRNTYVRAQTGEVVPISSLVDLKDVTGPQTLTSYNLYGSVVISGEPAEGFSSGDAIEAMERIASTALGNGFSFEWTGQTYQETEAGSTAGIAFALAMLFAFLIMAAQYESWAAPLAILLVVPTALLGTFLHTWAAGGDISLYTQIGLVLMIGMAARNAILIVDVAKKRVDAGEDLVLAAKTAAQQRFRPLLMTALAVVLGATPLVLAGGAGAGALAALGQAVFGGMVTAVLIGAVFTAPLYVLIMRLRGLLKRSSDPDPLTAHT</sequence>
<proteinExistence type="inferred from homology"/>
<feature type="transmembrane region" description="Helical" evidence="9">
    <location>
        <begin position="965"/>
        <end position="990"/>
    </location>
</feature>